<feature type="binding site" evidence="17">
    <location>
        <position position="439"/>
    </location>
    <ligand>
        <name>Zn(2+)</name>
        <dbReference type="ChEBI" id="CHEBI:29105"/>
        <note>catalytic</note>
    </ligand>
</feature>
<evidence type="ECO:0000256" key="3">
    <source>
        <dbReference type="ARBA" id="ARBA00010200"/>
    </source>
</evidence>
<keyword evidence="10 15" id="KW-0378">Hydrolase</keyword>
<dbReference type="GO" id="GO:0046872">
    <property type="term" value="F:metal ion binding"/>
    <property type="evidence" value="ECO:0007669"/>
    <property type="project" value="UniProtKB-KW"/>
</dbReference>
<keyword evidence="6 15" id="KW-0031">Aminopeptidase</keyword>
<evidence type="ECO:0000256" key="8">
    <source>
        <dbReference type="ARBA" id="ARBA00022670"/>
    </source>
</evidence>
<dbReference type="FunFam" id="3.30.540.30:FF:000002">
    <property type="entry name" value="Dipeptidyl peptidase 3"/>
    <property type="match status" value="1"/>
</dbReference>
<protein>
    <recommendedName>
        <fullName evidence="5 15">Dipeptidyl peptidase 3</fullName>
        <ecNumber evidence="4 15">3.4.14.4</ecNumber>
    </recommendedName>
    <alternativeName>
        <fullName evidence="13 15">Dipeptidyl aminopeptidase III</fullName>
    </alternativeName>
    <alternativeName>
        <fullName evidence="14 15">Dipeptidyl peptidase III</fullName>
    </alternativeName>
</protein>
<evidence type="ECO:0000256" key="6">
    <source>
        <dbReference type="ARBA" id="ARBA00022438"/>
    </source>
</evidence>
<dbReference type="InterPro" id="IPR039461">
    <property type="entry name" value="Peptidase_M49"/>
</dbReference>
<comment type="catalytic activity">
    <reaction evidence="1 15">
        <text>Release of an N-terminal dipeptide from a peptide comprising four or more residues, with broad specificity. Also acts on dipeptidyl 2-naphthylamides.</text>
        <dbReference type="EC" id="3.4.14.4"/>
    </reaction>
</comment>
<feature type="binding site" evidence="17">
    <location>
        <position position="498"/>
    </location>
    <ligand>
        <name>Zn(2+)</name>
        <dbReference type="ChEBI" id="CHEBI:29105"/>
        <note>catalytic</note>
    </ligand>
</feature>
<reference evidence="18" key="1">
    <citation type="submission" date="2023-07" db="EMBL/GenBank/DDBJ databases">
        <authorList>
            <consortium name="AG Swart"/>
            <person name="Singh M."/>
            <person name="Singh A."/>
            <person name="Seah K."/>
            <person name="Emmerich C."/>
        </authorList>
    </citation>
    <scope>NUCLEOTIDE SEQUENCE</scope>
    <source>
        <strain evidence="18">DP1</strain>
    </source>
</reference>
<keyword evidence="9 15" id="KW-0479">Metal-binding</keyword>
<dbReference type="EMBL" id="CAMPGE010030215">
    <property type="protein sequence ID" value="CAI2387725.1"/>
    <property type="molecule type" value="Genomic_DNA"/>
</dbReference>
<dbReference type="InterPro" id="IPR005317">
    <property type="entry name" value="Dipeptidyl-peptase3"/>
</dbReference>
<dbReference type="GO" id="GO:0008239">
    <property type="term" value="F:dipeptidyl-peptidase activity"/>
    <property type="evidence" value="ECO:0007669"/>
    <property type="project" value="UniProtKB-UniRule"/>
</dbReference>
<evidence type="ECO:0000256" key="4">
    <source>
        <dbReference type="ARBA" id="ARBA00012063"/>
    </source>
</evidence>
<evidence type="ECO:0000256" key="9">
    <source>
        <dbReference type="ARBA" id="ARBA00022723"/>
    </source>
</evidence>
<evidence type="ECO:0000256" key="5">
    <source>
        <dbReference type="ARBA" id="ARBA00014713"/>
    </source>
</evidence>
<dbReference type="Gene3D" id="3.30.540.30">
    <property type="match status" value="3"/>
</dbReference>
<keyword evidence="11 15" id="KW-0862">Zinc</keyword>
<evidence type="ECO:0000313" key="18">
    <source>
        <dbReference type="EMBL" id="CAI2387725.1"/>
    </source>
</evidence>
<dbReference type="Proteomes" id="UP001295684">
    <property type="component" value="Unassembled WGS sequence"/>
</dbReference>
<dbReference type="GO" id="GO:0005737">
    <property type="term" value="C:cytoplasm"/>
    <property type="evidence" value="ECO:0007669"/>
    <property type="project" value="UniProtKB-SubCell"/>
</dbReference>
<dbReference type="PIRSF" id="PIRSF007828">
    <property type="entry name" value="Dipeptidyl-peptidase_III"/>
    <property type="match status" value="1"/>
</dbReference>
<dbReference type="FunFam" id="3.30.540.30:FF:000001">
    <property type="entry name" value="Dipeptidyl peptidase 3"/>
    <property type="match status" value="1"/>
</dbReference>
<keyword evidence="12 15" id="KW-0482">Metalloprotease</keyword>
<dbReference type="GO" id="GO:0006508">
    <property type="term" value="P:proteolysis"/>
    <property type="evidence" value="ECO:0007669"/>
    <property type="project" value="UniProtKB-KW"/>
</dbReference>
<evidence type="ECO:0000256" key="2">
    <source>
        <dbReference type="ARBA" id="ARBA00004496"/>
    </source>
</evidence>
<name>A0AAD2DCI3_EUPCR</name>
<organism evidence="18 19">
    <name type="scientific">Euplotes crassus</name>
    <dbReference type="NCBI Taxonomy" id="5936"/>
    <lineage>
        <taxon>Eukaryota</taxon>
        <taxon>Sar</taxon>
        <taxon>Alveolata</taxon>
        <taxon>Ciliophora</taxon>
        <taxon>Intramacronucleata</taxon>
        <taxon>Spirotrichea</taxon>
        <taxon>Hypotrichia</taxon>
        <taxon>Euplotida</taxon>
        <taxon>Euplotidae</taxon>
        <taxon>Moneuplotes</taxon>
    </lineage>
</organism>
<accession>A0AAD2DCI3</accession>
<comment type="similarity">
    <text evidence="3 15">Belongs to the peptidase M49 family.</text>
</comment>
<sequence>MESFSPKEYIHPKAPVHAIKSSEAWSQLTDKEKLYAYYFYKACWEGSMICWFQRSYEAPALFVLLKLVFTQDFDELKQAALEKVTEDEWKAFLAYSAGVFNNCGNYRSFGDTKFVPQIPEDKFWEIIQASKNYSIFENEITNIWTNINLEVYNEDPPYFKIGWSNNQENSSYYSSNITKEEATMIDSFMKENNISPLNTRLIKTSDGFEVKLASTNNRLEEELPYLKNYTYQGQKIKITRGDFSWAMNEIAKNLKQAKFYAANDTQKQMLDHYVKNFISGDMNAHKDAMKEWIKDVDPAIETNIGYIETYLDPLGVRAEYEGFVSIVNKETSKLFSKLVDNAEKLIEYLPWGKDFEKDKFNKPDFTSLNVLAFACSGTPIGINLPNYDDIRENLGYKNVDLGNVYPKPTYENIQYMEGEMKDLYYKYSNESLTLMVALHELLGHGTGKLLTQDVDTGKFNFDQEKLLNPFTGEKISTFYKSNETWSSKFGKLHSGYEECRADTVALYLGHFEEPYQIFFADREDEWLDIEYVMWLDIIRGALVGLQFYDEASQQWGQAHIIAGYVIMKVLHEAGDVFSVDFTEKDGKEYFNIKFDKENVKTKCFDALKPFLKKLHILKSMGDFDEAEKWFNEYCKVDDHFLRIKRIVEANKLPRRLEIQPNLLMSSFNNVEYKDYDQTHEGIVRSYVERFPDVFYSDVYEEWASTIDLYRISQ</sequence>
<evidence type="ECO:0000256" key="14">
    <source>
        <dbReference type="ARBA" id="ARBA00032119"/>
    </source>
</evidence>
<evidence type="ECO:0000256" key="10">
    <source>
        <dbReference type="ARBA" id="ARBA00022801"/>
    </source>
</evidence>
<evidence type="ECO:0000256" key="12">
    <source>
        <dbReference type="ARBA" id="ARBA00023049"/>
    </source>
</evidence>
<proteinExistence type="inferred from homology"/>
<evidence type="ECO:0000256" key="15">
    <source>
        <dbReference type="PIRNR" id="PIRNR007828"/>
    </source>
</evidence>
<evidence type="ECO:0000256" key="1">
    <source>
        <dbReference type="ARBA" id="ARBA00001336"/>
    </source>
</evidence>
<dbReference type="AlphaFoldDB" id="A0AAD2DCI3"/>
<keyword evidence="8 15" id="KW-0645">Protease</keyword>
<comment type="subcellular location">
    <subcellularLocation>
        <location evidence="2">Cytoplasm</location>
    </subcellularLocation>
</comment>
<evidence type="ECO:0000256" key="17">
    <source>
        <dbReference type="PIRSR" id="PIRSR007828-2"/>
    </source>
</evidence>
<gene>
    <name evidence="18" type="ORF">ECRASSUSDP1_LOCUS29359</name>
</gene>
<keyword evidence="19" id="KW-1185">Reference proteome</keyword>
<evidence type="ECO:0000313" key="19">
    <source>
        <dbReference type="Proteomes" id="UP001295684"/>
    </source>
</evidence>
<evidence type="ECO:0000256" key="7">
    <source>
        <dbReference type="ARBA" id="ARBA00022490"/>
    </source>
</evidence>
<comment type="cofactor">
    <cofactor evidence="15 17">
        <name>Zn(2+)</name>
        <dbReference type="ChEBI" id="CHEBI:29105"/>
    </cofactor>
    <text evidence="15 17">Binds 1 zinc ion per subunit.</text>
</comment>
<dbReference type="GO" id="GO:0004177">
    <property type="term" value="F:aminopeptidase activity"/>
    <property type="evidence" value="ECO:0007669"/>
    <property type="project" value="UniProtKB-KW"/>
</dbReference>
<feature type="binding site" evidence="17">
    <location>
        <position position="444"/>
    </location>
    <ligand>
        <name>Zn(2+)</name>
        <dbReference type="ChEBI" id="CHEBI:29105"/>
        <note>catalytic</note>
    </ligand>
</feature>
<evidence type="ECO:0000256" key="16">
    <source>
        <dbReference type="PIRSR" id="PIRSR007828-1"/>
    </source>
</evidence>
<evidence type="ECO:0000256" key="13">
    <source>
        <dbReference type="ARBA" id="ARBA00031288"/>
    </source>
</evidence>
<comment type="caution">
    <text evidence="18">The sequence shown here is derived from an EMBL/GenBank/DDBJ whole genome shotgun (WGS) entry which is preliminary data.</text>
</comment>
<keyword evidence="7 15" id="KW-0963">Cytoplasm</keyword>
<dbReference type="Pfam" id="PF03571">
    <property type="entry name" value="Peptidase_M49"/>
    <property type="match status" value="1"/>
</dbReference>
<dbReference type="EC" id="3.4.14.4" evidence="4 15"/>
<feature type="active site" evidence="16">
    <location>
        <position position="440"/>
    </location>
</feature>
<dbReference type="PANTHER" id="PTHR23422:SF11">
    <property type="entry name" value="DIPEPTIDYL PEPTIDASE 3"/>
    <property type="match status" value="1"/>
</dbReference>
<evidence type="ECO:0000256" key="11">
    <source>
        <dbReference type="ARBA" id="ARBA00022833"/>
    </source>
</evidence>
<dbReference type="GO" id="GO:0008235">
    <property type="term" value="F:metalloexopeptidase activity"/>
    <property type="evidence" value="ECO:0007669"/>
    <property type="project" value="InterPro"/>
</dbReference>
<dbReference type="PANTHER" id="PTHR23422">
    <property type="entry name" value="DIPEPTIDYL PEPTIDASE III-RELATED"/>
    <property type="match status" value="1"/>
</dbReference>